<dbReference type="EMBL" id="OC911279">
    <property type="protein sequence ID" value="CAD7651276.1"/>
    <property type="molecule type" value="Genomic_DNA"/>
</dbReference>
<accession>A0A7R9M0F1</accession>
<keyword evidence="2" id="KW-1185">Reference proteome</keyword>
<reference evidence="1" key="1">
    <citation type="submission" date="2020-11" db="EMBL/GenBank/DDBJ databases">
        <authorList>
            <person name="Tran Van P."/>
        </authorList>
    </citation>
    <scope>NUCLEOTIDE SEQUENCE</scope>
</reference>
<feature type="non-terminal residue" evidence="1">
    <location>
        <position position="1"/>
    </location>
</feature>
<proteinExistence type="predicted"/>
<protein>
    <submittedName>
        <fullName evidence="1">Uncharacterized protein</fullName>
    </submittedName>
</protein>
<organism evidence="1">
    <name type="scientific">Medioppia subpectinata</name>
    <dbReference type="NCBI Taxonomy" id="1979941"/>
    <lineage>
        <taxon>Eukaryota</taxon>
        <taxon>Metazoa</taxon>
        <taxon>Ecdysozoa</taxon>
        <taxon>Arthropoda</taxon>
        <taxon>Chelicerata</taxon>
        <taxon>Arachnida</taxon>
        <taxon>Acari</taxon>
        <taxon>Acariformes</taxon>
        <taxon>Sarcoptiformes</taxon>
        <taxon>Oribatida</taxon>
        <taxon>Brachypylina</taxon>
        <taxon>Oppioidea</taxon>
        <taxon>Oppiidae</taxon>
        <taxon>Medioppia</taxon>
    </lineage>
</organism>
<dbReference type="Gene3D" id="3.30.70.1170">
    <property type="entry name" value="Sun protein, domain 3"/>
    <property type="match status" value="1"/>
</dbReference>
<dbReference type="Proteomes" id="UP000759131">
    <property type="component" value="Unassembled WGS sequence"/>
</dbReference>
<evidence type="ECO:0000313" key="1">
    <source>
        <dbReference type="EMBL" id="CAD7651276.1"/>
    </source>
</evidence>
<dbReference type="OrthoDB" id="435282at2759"/>
<name>A0A7R9M0F1_9ACAR</name>
<dbReference type="EMBL" id="CAJPIZ010056704">
    <property type="protein sequence ID" value="CAG2123333.1"/>
    <property type="molecule type" value="Genomic_DNA"/>
</dbReference>
<dbReference type="AlphaFoldDB" id="A0A7R9M0F1"/>
<gene>
    <name evidence="1" type="ORF">OSB1V03_LOCUS23278</name>
</gene>
<evidence type="ECO:0000313" key="2">
    <source>
        <dbReference type="Proteomes" id="UP000759131"/>
    </source>
</evidence>
<sequence length="127" mass="14670">MKTIQNVKIIKQMMKSMSDANDGNDHSIDEFLTQILIADLMFGKKLVGLKDVPQVRHIVSFHDKFTHILKNFKGSRGSDRKAGVRYIRVNLIKTNIKKVINKLVKNGFKQIDYNKCDITFDEFKELA</sequence>